<name>A0ABN9TW44_9DINO</name>
<evidence type="ECO:0000313" key="3">
    <source>
        <dbReference type="Proteomes" id="UP001189429"/>
    </source>
</evidence>
<reference evidence="2" key="1">
    <citation type="submission" date="2023-10" db="EMBL/GenBank/DDBJ databases">
        <authorList>
            <person name="Chen Y."/>
            <person name="Shah S."/>
            <person name="Dougan E. K."/>
            <person name="Thang M."/>
            <person name="Chan C."/>
        </authorList>
    </citation>
    <scope>NUCLEOTIDE SEQUENCE [LARGE SCALE GENOMIC DNA]</scope>
</reference>
<organism evidence="2 3">
    <name type="scientific">Prorocentrum cordatum</name>
    <dbReference type="NCBI Taxonomy" id="2364126"/>
    <lineage>
        <taxon>Eukaryota</taxon>
        <taxon>Sar</taxon>
        <taxon>Alveolata</taxon>
        <taxon>Dinophyceae</taxon>
        <taxon>Prorocentrales</taxon>
        <taxon>Prorocentraceae</taxon>
        <taxon>Prorocentrum</taxon>
    </lineage>
</organism>
<feature type="region of interest" description="Disordered" evidence="1">
    <location>
        <begin position="245"/>
        <end position="264"/>
    </location>
</feature>
<evidence type="ECO:0000313" key="2">
    <source>
        <dbReference type="EMBL" id="CAK0850504.1"/>
    </source>
</evidence>
<dbReference type="EMBL" id="CAUYUJ010015159">
    <property type="protein sequence ID" value="CAK0850504.1"/>
    <property type="molecule type" value="Genomic_DNA"/>
</dbReference>
<protein>
    <submittedName>
        <fullName evidence="2">Uncharacterized protein</fullName>
    </submittedName>
</protein>
<feature type="non-terminal residue" evidence="2">
    <location>
        <position position="1"/>
    </location>
</feature>
<gene>
    <name evidence="2" type="ORF">PCOR1329_LOCUS42911</name>
</gene>
<proteinExistence type="predicted"/>
<sequence length="264" mass="29094">WWLDVILLARWFGVFVDRMGLGSSALWLLLVASRADFAGLNVPTWIIPVAIWFSICRARCCLSGLAPSRPVGVGSSMGLEDLRETVKTMGRLVLADSQEIQELVDVGLRKFEAEQGGLSEQQEAMGLSEQQGGPMRAVNFAASVKWWGRQGNLTKQELTEGFVSLWMDVIMRSTPQQVAAPAPYFRWKQHRSKGKGKGISDDMQAEVRGTDKGMIVYAVELPHTNGPKLSTLLAEAVEDTKAIRRSGAAPPGSLHRQLSRIDEM</sequence>
<accession>A0ABN9TW44</accession>
<evidence type="ECO:0000256" key="1">
    <source>
        <dbReference type="SAM" id="MobiDB-lite"/>
    </source>
</evidence>
<comment type="caution">
    <text evidence="2">The sequence shown here is derived from an EMBL/GenBank/DDBJ whole genome shotgun (WGS) entry which is preliminary data.</text>
</comment>
<keyword evidence="3" id="KW-1185">Reference proteome</keyword>
<dbReference type="Proteomes" id="UP001189429">
    <property type="component" value="Unassembled WGS sequence"/>
</dbReference>